<gene>
    <name evidence="1" type="ORF">AS594_18990</name>
</gene>
<accession>A0A1E5P9P4</accession>
<dbReference type="Proteomes" id="UP000095759">
    <property type="component" value="Unassembled WGS sequence"/>
</dbReference>
<evidence type="ECO:0000313" key="2">
    <source>
        <dbReference type="Proteomes" id="UP000095759"/>
    </source>
</evidence>
<keyword evidence="2" id="KW-1185">Reference proteome</keyword>
<name>A0A1E5P9P4_9ACTN</name>
<dbReference type="STRING" id="285458.BGM19_17965"/>
<dbReference type="EMBL" id="MEHJ01000001">
    <property type="protein sequence ID" value="OEJ26269.1"/>
    <property type="molecule type" value="Genomic_DNA"/>
</dbReference>
<sequence>MYAMYAKRRAHDMSDTLLTTLATAMAQLVTAIDMTDEDEVDPDLATTWFEDLADQLGRLPAEDQHRLAALFREAAMEETRPEFREAMLEVPENFGLEDDDEDAYDDGHAA</sequence>
<evidence type="ECO:0000313" key="1">
    <source>
        <dbReference type="EMBL" id="OEJ26269.1"/>
    </source>
</evidence>
<proteinExistence type="predicted"/>
<dbReference type="AlphaFoldDB" id="A0A1E5P9P4"/>
<comment type="caution">
    <text evidence="1">The sequence shown here is derived from an EMBL/GenBank/DDBJ whole genome shotgun (WGS) entry which is preliminary data.</text>
</comment>
<protein>
    <submittedName>
        <fullName evidence="1">Uncharacterized protein</fullName>
    </submittedName>
</protein>
<organism evidence="1 2">
    <name type="scientific">Streptomyces agglomeratus</name>
    <dbReference type="NCBI Taxonomy" id="285458"/>
    <lineage>
        <taxon>Bacteria</taxon>
        <taxon>Bacillati</taxon>
        <taxon>Actinomycetota</taxon>
        <taxon>Actinomycetes</taxon>
        <taxon>Kitasatosporales</taxon>
        <taxon>Streptomycetaceae</taxon>
        <taxon>Streptomyces</taxon>
    </lineage>
</organism>
<reference evidence="1 2" key="1">
    <citation type="submission" date="2016-08" db="EMBL/GenBank/DDBJ databases">
        <title>Complete genome sequence of Streptomyces agglomeratus strain 6-3-2, a novel anti-MRSA actinomycete isolated from Wuli of Tebit, China.</title>
        <authorList>
            <person name="Chen X."/>
        </authorList>
    </citation>
    <scope>NUCLEOTIDE SEQUENCE [LARGE SCALE GENOMIC DNA]</scope>
    <source>
        <strain evidence="1 2">6-3-2</strain>
    </source>
</reference>